<dbReference type="OrthoDB" id="7192139at2"/>
<evidence type="ECO:0000313" key="2">
    <source>
        <dbReference type="Proteomes" id="UP000263833"/>
    </source>
</evidence>
<keyword evidence="2" id="KW-1185">Reference proteome</keyword>
<evidence type="ECO:0000313" key="1">
    <source>
        <dbReference type="EMBL" id="RDV02466.1"/>
    </source>
</evidence>
<keyword evidence="1" id="KW-0378">Hydrolase</keyword>
<dbReference type="EMBL" id="QRGP01000002">
    <property type="protein sequence ID" value="RDV02466.1"/>
    <property type="molecule type" value="Genomic_DNA"/>
</dbReference>
<dbReference type="RefSeq" id="WP_115549571.1">
    <property type="nucleotide sequence ID" value="NZ_QRGP01000002.1"/>
</dbReference>
<sequence>MSRPLLISDCDEVLLHMVVPFRDWLDEAHHIHFDLVHGDWGEALRHKHDGTQVERGHVWNLLNGFFLTEMHRQQPIDGAVEAINRIAEHADVVILTNLMDHHNESRVEQLRAVGIDAPVYTNQGGKGEALARIVERYNPSVAVFVDDLGHQHESVAETLPDVWRLQFVGEPILWQRVQSSQLAHARIDLWHEAEHWITDKLLAGSPAPNIQKEPV</sequence>
<dbReference type="Gene3D" id="3.40.50.1000">
    <property type="entry name" value="HAD superfamily/HAD-like"/>
    <property type="match status" value="2"/>
</dbReference>
<dbReference type="SUPFAM" id="SSF56784">
    <property type="entry name" value="HAD-like"/>
    <property type="match status" value="1"/>
</dbReference>
<protein>
    <submittedName>
        <fullName evidence="1">HAD family hydrolase</fullName>
    </submittedName>
</protein>
<comment type="caution">
    <text evidence="1">The sequence shown here is derived from an EMBL/GenBank/DDBJ whole genome shotgun (WGS) entry which is preliminary data.</text>
</comment>
<organism evidence="1 2">
    <name type="scientific">Sphingorhabdus pulchriflava</name>
    <dbReference type="NCBI Taxonomy" id="2292257"/>
    <lineage>
        <taxon>Bacteria</taxon>
        <taxon>Pseudomonadati</taxon>
        <taxon>Pseudomonadota</taxon>
        <taxon>Alphaproteobacteria</taxon>
        <taxon>Sphingomonadales</taxon>
        <taxon>Sphingomonadaceae</taxon>
        <taxon>Sphingorhabdus</taxon>
    </lineage>
</organism>
<dbReference type="InterPro" id="IPR023214">
    <property type="entry name" value="HAD_sf"/>
</dbReference>
<gene>
    <name evidence="1" type="ORF">DXH95_10830</name>
</gene>
<name>A0A371B4D8_9SPHN</name>
<reference evidence="2" key="1">
    <citation type="submission" date="2018-08" db="EMBL/GenBank/DDBJ databases">
        <authorList>
            <person name="Kim S.-J."/>
            <person name="Jung G.-Y."/>
        </authorList>
    </citation>
    <scope>NUCLEOTIDE SEQUENCE [LARGE SCALE GENOMIC DNA]</scope>
    <source>
        <strain evidence="2">GY_G</strain>
    </source>
</reference>
<dbReference type="AlphaFoldDB" id="A0A371B4D8"/>
<dbReference type="GO" id="GO:0016787">
    <property type="term" value="F:hydrolase activity"/>
    <property type="evidence" value="ECO:0007669"/>
    <property type="project" value="UniProtKB-KW"/>
</dbReference>
<accession>A0A371B4D8</accession>
<proteinExistence type="predicted"/>
<dbReference type="InterPro" id="IPR036412">
    <property type="entry name" value="HAD-like_sf"/>
</dbReference>
<dbReference type="Proteomes" id="UP000263833">
    <property type="component" value="Unassembled WGS sequence"/>
</dbReference>